<accession>A0A1D7ZX91</accession>
<dbReference type="Proteomes" id="UP000094714">
    <property type="component" value="Chromosome"/>
</dbReference>
<dbReference type="AlphaFoldDB" id="A0A1D7ZX91"/>
<dbReference type="Pfam" id="PF05532">
    <property type="entry name" value="CsbD"/>
    <property type="match status" value="1"/>
</dbReference>
<evidence type="ECO:0000256" key="1">
    <source>
        <dbReference type="ARBA" id="ARBA00009129"/>
    </source>
</evidence>
<dbReference type="SUPFAM" id="SSF69047">
    <property type="entry name" value="Hypothetical protein YjbJ"/>
    <property type="match status" value="1"/>
</dbReference>
<dbReference type="EMBL" id="CP017151">
    <property type="protein sequence ID" value="AOR74493.1"/>
    <property type="molecule type" value="Genomic_DNA"/>
</dbReference>
<dbReference type="PATRIC" id="fig|1613.112.peg.1090"/>
<dbReference type="Gene3D" id="1.10.1470.10">
    <property type="entry name" value="YjbJ"/>
    <property type="match status" value="1"/>
</dbReference>
<sequence>MKGTVKETAGDVTDDKKLKAKGILDKTVGKVKEAAEDVKDTAEGVAKDIKEKFDK</sequence>
<evidence type="ECO:0000313" key="3">
    <source>
        <dbReference type="EMBL" id="AOR74493.1"/>
    </source>
</evidence>
<feature type="domain" description="CsbD-like" evidence="2">
    <location>
        <begin position="1"/>
        <end position="43"/>
    </location>
</feature>
<dbReference type="InterPro" id="IPR036629">
    <property type="entry name" value="YjbJ_sf"/>
</dbReference>
<comment type="similarity">
    <text evidence="1">Belongs to the UPF0337 (CsbD) family.</text>
</comment>
<reference evidence="3 4" key="1">
    <citation type="submission" date="2016-09" db="EMBL/GenBank/DDBJ databases">
        <title>Genome Sequence of the Lactobacillus fermentum strain NCC2970 (CNCM I-5068).</title>
        <authorList>
            <person name="Barretto C."/>
            <person name="Ngom-Bru C."/>
            <person name="Genevaz A."/>
            <person name="Fournier C."/>
            <person name="Moine D."/>
            <person name="Kassam M."/>
            <person name="Iltis A."/>
            <person name="Sagory-Zalkind P."/>
            <person name="Faucherand G."/>
            <person name="Descombes P."/>
            <person name="Duboux S."/>
        </authorList>
    </citation>
    <scope>NUCLEOTIDE SEQUENCE [LARGE SCALE GENOMIC DNA]</scope>
    <source>
        <strain evidence="3 4">NCC2970</strain>
    </source>
</reference>
<dbReference type="InterPro" id="IPR008462">
    <property type="entry name" value="CsbD"/>
</dbReference>
<gene>
    <name evidence="3" type="ORF">LACFE_CDS1037</name>
</gene>
<proteinExistence type="inferred from homology"/>
<evidence type="ECO:0000313" key="4">
    <source>
        <dbReference type="Proteomes" id="UP000094714"/>
    </source>
</evidence>
<evidence type="ECO:0000259" key="2">
    <source>
        <dbReference type="Pfam" id="PF05532"/>
    </source>
</evidence>
<organism evidence="3 4">
    <name type="scientific">Limosilactobacillus fermentum</name>
    <name type="common">Lactobacillus fermentum</name>
    <dbReference type="NCBI Taxonomy" id="1613"/>
    <lineage>
        <taxon>Bacteria</taxon>
        <taxon>Bacillati</taxon>
        <taxon>Bacillota</taxon>
        <taxon>Bacilli</taxon>
        <taxon>Lactobacillales</taxon>
        <taxon>Lactobacillaceae</taxon>
        <taxon>Limosilactobacillus</taxon>
    </lineage>
</organism>
<name>A0A1D7ZX91_LIMFE</name>
<protein>
    <submittedName>
        <fullName evidence="3">Ej97D like protein</fullName>
    </submittedName>
</protein>